<feature type="transmembrane region" description="Helical" evidence="11">
    <location>
        <begin position="167"/>
        <end position="186"/>
    </location>
</feature>
<dbReference type="InterPro" id="IPR051084">
    <property type="entry name" value="H+-coupled_symporters"/>
</dbReference>
<evidence type="ECO:0000256" key="8">
    <source>
        <dbReference type="ARBA" id="ARBA00023136"/>
    </source>
</evidence>
<evidence type="ECO:0000256" key="1">
    <source>
        <dbReference type="ARBA" id="ARBA00004651"/>
    </source>
</evidence>
<protein>
    <recommendedName>
        <fullName evidence="10">Putative proline/betaine transporter</fullName>
    </recommendedName>
</protein>
<dbReference type="PROSITE" id="PS00216">
    <property type="entry name" value="SUGAR_TRANSPORT_1"/>
    <property type="match status" value="1"/>
</dbReference>
<evidence type="ECO:0000256" key="9">
    <source>
        <dbReference type="ARBA" id="ARBA00037295"/>
    </source>
</evidence>
<dbReference type="AlphaFoldDB" id="A0A2P8DMM0"/>
<keyword evidence="4" id="KW-1003">Cell membrane</keyword>
<dbReference type="InterPro" id="IPR036259">
    <property type="entry name" value="MFS_trans_sf"/>
</dbReference>
<evidence type="ECO:0000256" key="6">
    <source>
        <dbReference type="ARBA" id="ARBA00022847"/>
    </source>
</evidence>
<feature type="transmembrane region" description="Helical" evidence="11">
    <location>
        <begin position="31"/>
        <end position="55"/>
    </location>
</feature>
<dbReference type="PANTHER" id="PTHR43528:SF1">
    <property type="entry name" value="ALPHA-KETOGLUTARATE PERMEASE"/>
    <property type="match status" value="1"/>
</dbReference>
<proteinExistence type="inferred from homology"/>
<gene>
    <name evidence="13" type="ORF">CLV63_105133</name>
</gene>
<evidence type="ECO:0000256" key="2">
    <source>
        <dbReference type="ARBA" id="ARBA00008240"/>
    </source>
</evidence>
<dbReference type="Pfam" id="PF07690">
    <property type="entry name" value="MFS_1"/>
    <property type="match status" value="1"/>
</dbReference>
<dbReference type="PANTHER" id="PTHR43528">
    <property type="entry name" value="ALPHA-KETOGLUTARATE PERMEASE"/>
    <property type="match status" value="1"/>
</dbReference>
<feature type="transmembrane region" description="Helical" evidence="11">
    <location>
        <begin position="132"/>
        <end position="155"/>
    </location>
</feature>
<keyword evidence="5 11" id="KW-0812">Transmembrane</keyword>
<feature type="transmembrane region" description="Helical" evidence="11">
    <location>
        <begin position="350"/>
        <end position="371"/>
    </location>
</feature>
<keyword evidence="8 11" id="KW-0472">Membrane</keyword>
<feature type="transmembrane region" description="Helical" evidence="11">
    <location>
        <begin position="311"/>
        <end position="338"/>
    </location>
</feature>
<dbReference type="GO" id="GO:0005886">
    <property type="term" value="C:plasma membrane"/>
    <property type="evidence" value="ECO:0007669"/>
    <property type="project" value="UniProtKB-SubCell"/>
</dbReference>
<dbReference type="FunFam" id="1.20.1250.20:FF:000001">
    <property type="entry name" value="Dicarboxylate MFS transporter"/>
    <property type="match status" value="1"/>
</dbReference>
<organism evidence="13 14">
    <name type="scientific">Murinocardiopsis flavida</name>
    <dbReference type="NCBI Taxonomy" id="645275"/>
    <lineage>
        <taxon>Bacteria</taxon>
        <taxon>Bacillati</taxon>
        <taxon>Actinomycetota</taxon>
        <taxon>Actinomycetes</taxon>
        <taxon>Streptosporangiales</taxon>
        <taxon>Nocardiopsidaceae</taxon>
        <taxon>Murinocardiopsis</taxon>
    </lineage>
</organism>
<name>A0A2P8DMM0_9ACTN</name>
<evidence type="ECO:0000313" key="14">
    <source>
        <dbReference type="Proteomes" id="UP000240542"/>
    </source>
</evidence>
<dbReference type="Proteomes" id="UP000240542">
    <property type="component" value="Unassembled WGS sequence"/>
</dbReference>
<dbReference type="EMBL" id="PYGA01000005">
    <property type="protein sequence ID" value="PSK98459.1"/>
    <property type="molecule type" value="Genomic_DNA"/>
</dbReference>
<dbReference type="GO" id="GO:0015293">
    <property type="term" value="F:symporter activity"/>
    <property type="evidence" value="ECO:0007669"/>
    <property type="project" value="UniProtKB-KW"/>
</dbReference>
<evidence type="ECO:0000256" key="10">
    <source>
        <dbReference type="ARBA" id="ARBA00039918"/>
    </source>
</evidence>
<comment type="similarity">
    <text evidence="2">Belongs to the major facilitator superfamily. Metabolite:H+ Symporter (MHS) family (TC 2.A.1.6) family.</text>
</comment>
<keyword evidence="7 11" id="KW-1133">Transmembrane helix</keyword>
<dbReference type="InterPro" id="IPR011701">
    <property type="entry name" value="MFS"/>
</dbReference>
<evidence type="ECO:0000256" key="4">
    <source>
        <dbReference type="ARBA" id="ARBA00022475"/>
    </source>
</evidence>
<dbReference type="SUPFAM" id="SSF103473">
    <property type="entry name" value="MFS general substrate transporter"/>
    <property type="match status" value="1"/>
</dbReference>
<evidence type="ECO:0000256" key="11">
    <source>
        <dbReference type="SAM" id="Phobius"/>
    </source>
</evidence>
<feature type="transmembrane region" description="Helical" evidence="11">
    <location>
        <begin position="258"/>
        <end position="278"/>
    </location>
</feature>
<reference evidence="13 14" key="1">
    <citation type="submission" date="2018-03" db="EMBL/GenBank/DDBJ databases">
        <title>Genomic Encyclopedia of Archaeal and Bacterial Type Strains, Phase II (KMG-II): from individual species to whole genera.</title>
        <authorList>
            <person name="Goeker M."/>
        </authorList>
    </citation>
    <scope>NUCLEOTIDE SEQUENCE [LARGE SCALE GENOMIC DNA]</scope>
    <source>
        <strain evidence="13 14">DSM 45312</strain>
    </source>
</reference>
<feature type="transmembrane region" description="Helical" evidence="11">
    <location>
        <begin position="285"/>
        <end position="305"/>
    </location>
</feature>
<keyword evidence="3" id="KW-0813">Transport</keyword>
<accession>A0A2P8DMM0</accession>
<comment type="subcellular location">
    <subcellularLocation>
        <location evidence="1">Cell membrane</location>
        <topology evidence="1">Multi-pass membrane protein</topology>
    </subcellularLocation>
</comment>
<evidence type="ECO:0000256" key="5">
    <source>
        <dbReference type="ARBA" id="ARBA00022692"/>
    </source>
</evidence>
<evidence type="ECO:0000256" key="3">
    <source>
        <dbReference type="ARBA" id="ARBA00022448"/>
    </source>
</evidence>
<evidence type="ECO:0000313" key="13">
    <source>
        <dbReference type="EMBL" id="PSK98459.1"/>
    </source>
</evidence>
<feature type="domain" description="Major facilitator superfamily (MFS) profile" evidence="12">
    <location>
        <begin position="1"/>
        <end position="403"/>
    </location>
</feature>
<evidence type="ECO:0000259" key="12">
    <source>
        <dbReference type="PROSITE" id="PS50850"/>
    </source>
</evidence>
<keyword evidence="6" id="KW-0769">Symport</keyword>
<keyword evidence="14" id="KW-1185">Reference proteome</keyword>
<dbReference type="InterPro" id="IPR020846">
    <property type="entry name" value="MFS_dom"/>
</dbReference>
<feature type="transmembrane region" description="Helical" evidence="11">
    <location>
        <begin position="377"/>
        <end position="397"/>
    </location>
</feature>
<dbReference type="RefSeq" id="WP_245928678.1">
    <property type="nucleotide sequence ID" value="NZ_PYGA01000005.1"/>
</dbReference>
<sequence>MGNAVEWFDFAIYGYLAVTIGKLFFPEASPSAQLISTFGIFAASFLIRPLGSIVLGPLGDKWGRKSVLALTIIMMSGATLMIGLIPSYETIGVGAPILLIIARLAQGFSTGGEYSGAATFMAEYVPNRKRGFLGSFLEFGTYVGYTLGSGLVLILTLTLSTPQLESWGWRIPFLIAAPLGLVGVYLRSRLSDTPEFTEAEARGETRTPFMETLVSAWRRLLILVGIVVLLNVGYYILLTYMPTYLTEVLKLGHVESQLATIGIYIGMMIFIAPVGMLSDKFGRKPMLMTSCIGFFVLSVPAFMLMNSHNTVLMVIGLAAMAALLLPLAATIPATLPALFPTRIRFGAFSIGYNVSTALFGGTAPLIVITLINTTGISLIPGFYLMAAAAIAFVPILLMPETANISMRDAGTDREDDSTPDRPSAV</sequence>
<dbReference type="PROSITE" id="PS50850">
    <property type="entry name" value="MFS"/>
    <property type="match status" value="1"/>
</dbReference>
<feature type="transmembrane region" description="Helical" evidence="11">
    <location>
        <begin position="220"/>
        <end position="238"/>
    </location>
</feature>
<comment type="function">
    <text evidence="9">May be a proton symporter involved in the uptake of osmolytes such as proline and glycine betaine.</text>
</comment>
<feature type="transmembrane region" description="Helical" evidence="11">
    <location>
        <begin position="91"/>
        <end position="111"/>
    </location>
</feature>
<dbReference type="InterPro" id="IPR005829">
    <property type="entry name" value="Sugar_transporter_CS"/>
</dbReference>
<feature type="transmembrane region" description="Helical" evidence="11">
    <location>
        <begin position="67"/>
        <end position="85"/>
    </location>
</feature>
<evidence type="ECO:0000256" key="7">
    <source>
        <dbReference type="ARBA" id="ARBA00022989"/>
    </source>
</evidence>
<comment type="caution">
    <text evidence="13">The sequence shown here is derived from an EMBL/GenBank/DDBJ whole genome shotgun (WGS) entry which is preliminary data.</text>
</comment>
<dbReference type="Gene3D" id="1.20.1250.20">
    <property type="entry name" value="MFS general substrate transporter like domains"/>
    <property type="match status" value="1"/>
</dbReference>